<proteinExistence type="predicted"/>
<dbReference type="PANTHER" id="PTHR47331">
    <property type="entry name" value="PHD-TYPE DOMAIN-CONTAINING PROTEIN"/>
    <property type="match status" value="1"/>
</dbReference>
<dbReference type="GO" id="GO:0003676">
    <property type="term" value="F:nucleic acid binding"/>
    <property type="evidence" value="ECO:0007669"/>
    <property type="project" value="InterPro"/>
</dbReference>
<dbReference type="AlphaFoldDB" id="A0A6J1Q1V7"/>
<feature type="domain" description="Integrase catalytic" evidence="1">
    <location>
        <begin position="1"/>
        <end position="172"/>
    </location>
</feature>
<gene>
    <name evidence="3" type="primary">LOC112456555</name>
</gene>
<dbReference type="InterPro" id="IPR012337">
    <property type="entry name" value="RNaseH-like_sf"/>
</dbReference>
<dbReference type="InterPro" id="IPR036397">
    <property type="entry name" value="RNaseH_sf"/>
</dbReference>
<protein>
    <submittedName>
        <fullName evidence="3">Uncharacterized protein LOC112456555</fullName>
    </submittedName>
</protein>
<dbReference type="Proteomes" id="UP000504618">
    <property type="component" value="Unplaced"/>
</dbReference>
<dbReference type="GO" id="GO:0015074">
    <property type="term" value="P:DNA integration"/>
    <property type="evidence" value="ECO:0007669"/>
    <property type="project" value="InterPro"/>
</dbReference>
<keyword evidence="2" id="KW-1185">Reference proteome</keyword>
<dbReference type="Gene3D" id="3.30.420.10">
    <property type="entry name" value="Ribonuclease H-like superfamily/Ribonuclease H"/>
    <property type="match status" value="1"/>
</dbReference>
<dbReference type="SUPFAM" id="SSF53098">
    <property type="entry name" value="Ribonuclease H-like"/>
    <property type="match status" value="1"/>
</dbReference>
<accession>A0A6J1Q1V7</accession>
<sequence>MGTRSSVSSKILFLSPFMDKTGLVRHIGLVSDLTSESFISAHREFMSQRGKPACMYSDNGTTFVRAHKQFKKFYDLINDSQVRNDIKQFDREQETSWSFIPPNAPHFSGLWKAAVKSAKYHMAQIIGNAYLTFEKMQTALCEVEAILNSRPLTQLSDDPNNFAYLSPGHFLV</sequence>
<dbReference type="InterPro" id="IPR001584">
    <property type="entry name" value="Integrase_cat-core"/>
</dbReference>
<evidence type="ECO:0000313" key="3">
    <source>
        <dbReference type="RefSeq" id="XP_024874945.1"/>
    </source>
</evidence>
<dbReference type="PROSITE" id="PS50994">
    <property type="entry name" value="INTEGRASE"/>
    <property type="match status" value="1"/>
</dbReference>
<feature type="non-terminal residue" evidence="3">
    <location>
        <position position="172"/>
    </location>
</feature>
<name>A0A6J1Q1V7_9HYME</name>
<evidence type="ECO:0000313" key="2">
    <source>
        <dbReference type="Proteomes" id="UP000504618"/>
    </source>
</evidence>
<reference evidence="3" key="1">
    <citation type="submission" date="2025-08" db="UniProtKB">
        <authorList>
            <consortium name="RefSeq"/>
        </authorList>
    </citation>
    <scope>IDENTIFICATION</scope>
    <source>
        <tissue evidence="3">Whole body</tissue>
    </source>
</reference>
<organism evidence="2 3">
    <name type="scientific">Temnothorax curvispinosus</name>
    <dbReference type="NCBI Taxonomy" id="300111"/>
    <lineage>
        <taxon>Eukaryota</taxon>
        <taxon>Metazoa</taxon>
        <taxon>Ecdysozoa</taxon>
        <taxon>Arthropoda</taxon>
        <taxon>Hexapoda</taxon>
        <taxon>Insecta</taxon>
        <taxon>Pterygota</taxon>
        <taxon>Neoptera</taxon>
        <taxon>Endopterygota</taxon>
        <taxon>Hymenoptera</taxon>
        <taxon>Apocrita</taxon>
        <taxon>Aculeata</taxon>
        <taxon>Formicoidea</taxon>
        <taxon>Formicidae</taxon>
        <taxon>Myrmicinae</taxon>
        <taxon>Temnothorax</taxon>
    </lineage>
</organism>
<dbReference type="GeneID" id="112456555"/>
<evidence type="ECO:0000259" key="1">
    <source>
        <dbReference type="PROSITE" id="PS50994"/>
    </source>
</evidence>
<dbReference type="RefSeq" id="XP_024874945.1">
    <property type="nucleotide sequence ID" value="XM_025019177.1"/>
</dbReference>
<dbReference type="OrthoDB" id="7688043at2759"/>